<dbReference type="PANTHER" id="PTHR10819:SF3">
    <property type="entry name" value="PHOSPHOTRIESTERASE-RELATED PROTEIN"/>
    <property type="match status" value="1"/>
</dbReference>
<keyword evidence="2" id="KW-0378">Hydrolase</keyword>
<organism evidence="4 5">
    <name type="scientific">Amycolatopsis acididurans</name>
    <dbReference type="NCBI Taxonomy" id="2724524"/>
    <lineage>
        <taxon>Bacteria</taxon>
        <taxon>Bacillati</taxon>
        <taxon>Actinomycetota</taxon>
        <taxon>Actinomycetes</taxon>
        <taxon>Pseudonocardiales</taxon>
        <taxon>Pseudonocardiaceae</taxon>
        <taxon>Amycolatopsis</taxon>
    </lineage>
</organism>
<evidence type="ECO:0000256" key="1">
    <source>
        <dbReference type="ARBA" id="ARBA00022723"/>
    </source>
</evidence>
<evidence type="ECO:0000313" key="5">
    <source>
        <dbReference type="Proteomes" id="UP000715441"/>
    </source>
</evidence>
<keyword evidence="5" id="KW-1185">Reference proteome</keyword>
<evidence type="ECO:0000256" key="2">
    <source>
        <dbReference type="ARBA" id="ARBA00022801"/>
    </source>
</evidence>
<dbReference type="InterPro" id="IPR032466">
    <property type="entry name" value="Metal_Hydrolase"/>
</dbReference>
<proteinExistence type="inferred from homology"/>
<dbReference type="PANTHER" id="PTHR10819">
    <property type="entry name" value="PHOSPHOTRIESTERASE-RELATED"/>
    <property type="match status" value="1"/>
</dbReference>
<dbReference type="EMBL" id="JAAXLS010000051">
    <property type="protein sequence ID" value="NKQ58202.1"/>
    <property type="molecule type" value="Genomic_DNA"/>
</dbReference>
<name>A0ABX1JEJ4_9PSEU</name>
<evidence type="ECO:0000256" key="3">
    <source>
        <dbReference type="PROSITE-ProRule" id="PRU00679"/>
    </source>
</evidence>
<dbReference type="RefSeq" id="WP_168521810.1">
    <property type="nucleotide sequence ID" value="NZ_JAAXLS010000051.1"/>
</dbReference>
<evidence type="ECO:0000313" key="4">
    <source>
        <dbReference type="EMBL" id="NKQ58202.1"/>
    </source>
</evidence>
<dbReference type="SUPFAM" id="SSF51556">
    <property type="entry name" value="Metallo-dependent hydrolases"/>
    <property type="match status" value="1"/>
</dbReference>
<gene>
    <name evidence="4" type="ORF">HFP15_35650</name>
</gene>
<dbReference type="PROSITE" id="PS01322">
    <property type="entry name" value="PHOSPHOTRIESTERASE_1"/>
    <property type="match status" value="1"/>
</dbReference>
<dbReference type="PIRSF" id="PIRSF016839">
    <property type="entry name" value="PhP"/>
    <property type="match status" value="1"/>
</dbReference>
<reference evidence="4 5" key="1">
    <citation type="submission" date="2020-04" db="EMBL/GenBank/DDBJ databases">
        <title>Novel species.</title>
        <authorList>
            <person name="Teo W.F.A."/>
            <person name="Lipun K."/>
            <person name="Srisuk N."/>
            <person name="Duangmal K."/>
        </authorList>
    </citation>
    <scope>NUCLEOTIDE SEQUENCE [LARGE SCALE GENOMIC DNA]</scope>
    <source>
        <strain evidence="4 5">K13G38</strain>
    </source>
</reference>
<dbReference type="Pfam" id="PF02126">
    <property type="entry name" value="PTE"/>
    <property type="match status" value="1"/>
</dbReference>
<sequence>MTVKGTVSASLLGVTLPHEHLFLDLSTPYDRPEMRAPSRFAFPQNDVQRREWEEEFTARRASRLRKRLFGGNRDMLRLDEFSVAVREVTDFLAHGGGTIVDVTSRGMGQRPGDLLRLSDATGVNIVLGTGFYRRAYHPDDMDLIGTRELEEIMVRDLREGIDGTSVRAGLIGEIGAEHFDDNVETNEMRVLTAAARASTATGAAISLHNHIGRPDLWHKGPDHLERAGADPSRVVIGHVTGVDLDVVESLLARGVYVEFDTLGLPLMLDVPQVDTRTNVDLIVELVARGHVERILMSQDVCTKAQLHEYGGNGYDYVLTDVVPYLESRGLTSADIDTIIRRNPARVLS</sequence>
<dbReference type="Proteomes" id="UP000715441">
    <property type="component" value="Unassembled WGS sequence"/>
</dbReference>
<keyword evidence="1" id="KW-0479">Metal-binding</keyword>
<comment type="caution">
    <text evidence="3">Lacks conserved residue(s) required for the propagation of feature annotation.</text>
</comment>
<comment type="similarity">
    <text evidence="3">Belongs to the metallo-dependent hydrolases superfamily. Phosphotriesterase family.</text>
</comment>
<comment type="caution">
    <text evidence="4">The sequence shown here is derived from an EMBL/GenBank/DDBJ whole genome shotgun (WGS) entry which is preliminary data.</text>
</comment>
<dbReference type="InterPro" id="IPR017947">
    <property type="entry name" value="AryldialkylPase_Zn-BS"/>
</dbReference>
<dbReference type="Gene3D" id="3.20.20.140">
    <property type="entry name" value="Metal-dependent hydrolases"/>
    <property type="match status" value="1"/>
</dbReference>
<protein>
    <submittedName>
        <fullName evidence="4">Phosphotriesterase</fullName>
    </submittedName>
</protein>
<dbReference type="InterPro" id="IPR001559">
    <property type="entry name" value="Phosphotriesterase"/>
</dbReference>
<accession>A0ABX1JEJ4</accession>
<dbReference type="PROSITE" id="PS51347">
    <property type="entry name" value="PHOSPHOTRIESTERASE_2"/>
    <property type="match status" value="1"/>
</dbReference>